<comment type="caution">
    <text evidence="1">The sequence shown here is derived from an EMBL/GenBank/DDBJ whole genome shotgun (WGS) entry which is preliminary data.</text>
</comment>
<dbReference type="Proteomes" id="UP001597041">
    <property type="component" value="Unassembled WGS sequence"/>
</dbReference>
<organism evidence="1 2">
    <name type="scientific">Oceanobacillus locisalsi</name>
    <dbReference type="NCBI Taxonomy" id="546107"/>
    <lineage>
        <taxon>Bacteria</taxon>
        <taxon>Bacillati</taxon>
        <taxon>Bacillota</taxon>
        <taxon>Bacilli</taxon>
        <taxon>Bacillales</taxon>
        <taxon>Bacillaceae</taxon>
        <taxon>Oceanobacillus</taxon>
    </lineage>
</organism>
<evidence type="ECO:0000313" key="1">
    <source>
        <dbReference type="EMBL" id="MFD1067806.1"/>
    </source>
</evidence>
<proteinExistence type="predicted"/>
<dbReference type="EMBL" id="JBHTKK010000028">
    <property type="protein sequence ID" value="MFD1067806.1"/>
    <property type="molecule type" value="Genomic_DNA"/>
</dbReference>
<evidence type="ECO:0000313" key="2">
    <source>
        <dbReference type="Proteomes" id="UP001597041"/>
    </source>
</evidence>
<dbReference type="RefSeq" id="WP_379593958.1">
    <property type="nucleotide sequence ID" value="NZ_JBHTKK010000028.1"/>
</dbReference>
<accession>A0ABW3NMY4</accession>
<name>A0ABW3NMY4_9BACI</name>
<keyword evidence="2" id="KW-1185">Reference proteome</keyword>
<protein>
    <submittedName>
        <fullName evidence="1">PIN domain-containing protein</fullName>
    </submittedName>
</protein>
<gene>
    <name evidence="1" type="ORF">ACFQ19_17500</name>
</gene>
<reference evidence="2" key="1">
    <citation type="journal article" date="2019" name="Int. J. Syst. Evol. Microbiol.">
        <title>The Global Catalogue of Microorganisms (GCM) 10K type strain sequencing project: providing services to taxonomists for standard genome sequencing and annotation.</title>
        <authorList>
            <consortium name="The Broad Institute Genomics Platform"/>
            <consortium name="The Broad Institute Genome Sequencing Center for Infectious Disease"/>
            <person name="Wu L."/>
            <person name="Ma J."/>
        </authorList>
    </citation>
    <scope>NUCLEOTIDE SEQUENCE [LARGE SCALE GENOMIC DNA]</scope>
    <source>
        <strain evidence="2">CCUG 56608</strain>
    </source>
</reference>
<sequence length="201" mass="23724">MNSIFHRDKPPKVFLDTTVICGAIRKDGINRNLLKLARMTDLYHLVLSKVCLFEFVRNAINGIGRGSKEIKYEIWEIEKFMFDFIYPILEIYEKLPVNSVVGRYSMETRRRENQPIGKVLSELTGLNHEKAKRLAINQTSEMKIPLNYYDQEDFHVWAAAIQQNCQYIITTNTRRFPSQIGKIKCMHPAVFYQYIEEYLNY</sequence>